<evidence type="ECO:0008006" key="5">
    <source>
        <dbReference type="Google" id="ProtNLM"/>
    </source>
</evidence>
<dbReference type="RefSeq" id="WP_254167906.1">
    <property type="nucleotide sequence ID" value="NZ_JAHESF010000029.1"/>
</dbReference>
<feature type="signal peptide" evidence="2">
    <location>
        <begin position="1"/>
        <end position="19"/>
    </location>
</feature>
<sequence length="116" mass="12986">MKKLASILAGLFITAAVYAQSPAPEPDTLRDPVKQTDPEGKVLPRSSNYTEDHQRITAKQLPPGVRQTLESSTEYDGWEKATIYKNKSGNLYIIDITKADTTKTYRFDKLGRPAKE</sequence>
<evidence type="ECO:0000256" key="2">
    <source>
        <dbReference type="SAM" id="SignalP"/>
    </source>
</evidence>
<protein>
    <recommendedName>
        <fullName evidence="5">PepSY domain-containing protein</fullName>
    </recommendedName>
</protein>
<feature type="compositionally biased region" description="Basic and acidic residues" evidence="1">
    <location>
        <begin position="27"/>
        <end position="42"/>
    </location>
</feature>
<dbReference type="Proteomes" id="UP001319200">
    <property type="component" value="Unassembled WGS sequence"/>
</dbReference>
<proteinExistence type="predicted"/>
<dbReference type="AlphaFoldDB" id="A0AAP2DNQ8"/>
<keyword evidence="2" id="KW-0732">Signal</keyword>
<feature type="chain" id="PRO_5043045514" description="PepSY domain-containing protein" evidence="2">
    <location>
        <begin position="20"/>
        <end position="116"/>
    </location>
</feature>
<accession>A0AAP2DNQ8</accession>
<reference evidence="3 4" key="1">
    <citation type="submission" date="2021-05" db="EMBL/GenBank/DDBJ databases">
        <title>A Polyphasic approach of four new species of the genus Ohtaekwangia: Ohtaekwangia histidinii sp. nov., Ohtaekwangia cretensis sp. nov., Ohtaekwangia indiensis sp. nov., Ohtaekwangia reichenbachii sp. nov. from diverse environment.</title>
        <authorList>
            <person name="Octaviana S."/>
        </authorList>
    </citation>
    <scope>NUCLEOTIDE SEQUENCE [LARGE SCALE GENOMIC DNA]</scope>
    <source>
        <strain evidence="3 4">PWU4</strain>
    </source>
</reference>
<feature type="region of interest" description="Disordered" evidence="1">
    <location>
        <begin position="22"/>
        <end position="72"/>
    </location>
</feature>
<comment type="caution">
    <text evidence="3">The sequence shown here is derived from an EMBL/GenBank/DDBJ whole genome shotgun (WGS) entry which is preliminary data.</text>
</comment>
<keyword evidence="4" id="KW-1185">Reference proteome</keyword>
<name>A0AAP2DNQ8_9BACT</name>
<evidence type="ECO:0000256" key="1">
    <source>
        <dbReference type="SAM" id="MobiDB-lite"/>
    </source>
</evidence>
<dbReference type="EMBL" id="JAHESF010000029">
    <property type="protein sequence ID" value="MBT1699751.1"/>
    <property type="molecule type" value="Genomic_DNA"/>
</dbReference>
<organism evidence="3 4">
    <name type="scientific">Chryseosolibacter histidini</name>
    <dbReference type="NCBI Taxonomy" id="2782349"/>
    <lineage>
        <taxon>Bacteria</taxon>
        <taxon>Pseudomonadati</taxon>
        <taxon>Bacteroidota</taxon>
        <taxon>Cytophagia</taxon>
        <taxon>Cytophagales</taxon>
        <taxon>Chryseotaleaceae</taxon>
        <taxon>Chryseosolibacter</taxon>
    </lineage>
</organism>
<dbReference type="Gene3D" id="3.10.450.360">
    <property type="match status" value="1"/>
</dbReference>
<evidence type="ECO:0000313" key="3">
    <source>
        <dbReference type="EMBL" id="MBT1699751.1"/>
    </source>
</evidence>
<gene>
    <name evidence="3" type="ORF">KK083_22885</name>
</gene>
<evidence type="ECO:0000313" key="4">
    <source>
        <dbReference type="Proteomes" id="UP001319200"/>
    </source>
</evidence>